<feature type="domain" description="Histidine kinase/HSP90-like ATPase" evidence="7">
    <location>
        <begin position="511"/>
        <end position="631"/>
    </location>
</feature>
<evidence type="ECO:0000259" key="7">
    <source>
        <dbReference type="SMART" id="SM00387"/>
    </source>
</evidence>
<dbReference type="Gene3D" id="3.30.565.10">
    <property type="entry name" value="Histidine kinase-like ATPase, C-terminal domain"/>
    <property type="match status" value="1"/>
</dbReference>
<dbReference type="PANTHER" id="PTHR42878">
    <property type="entry name" value="TWO-COMPONENT HISTIDINE KINASE"/>
    <property type="match status" value="1"/>
</dbReference>
<dbReference type="InterPro" id="IPR050351">
    <property type="entry name" value="BphY/WalK/GraS-like"/>
</dbReference>
<keyword evidence="9" id="KW-1185">Reference proteome</keyword>
<dbReference type="GO" id="GO:0000156">
    <property type="term" value="F:phosphorelay response regulator activity"/>
    <property type="evidence" value="ECO:0007669"/>
    <property type="project" value="TreeGrafter"/>
</dbReference>
<feature type="chain" id="PRO_5015633362" description="histidine kinase" evidence="6">
    <location>
        <begin position="38"/>
        <end position="632"/>
    </location>
</feature>
<reference evidence="8 9" key="1">
    <citation type="submission" date="2018-04" db="EMBL/GenBank/DDBJ databases">
        <title>Genome sequencing of Gemmobacter.</title>
        <authorList>
            <person name="Yi H."/>
            <person name="Baek M.-G."/>
        </authorList>
    </citation>
    <scope>NUCLEOTIDE SEQUENCE [LARGE SCALE GENOMIC DNA]</scope>
    <source>
        <strain evidence="8 9">HYN0069</strain>
    </source>
</reference>
<dbReference type="EMBL" id="CP028918">
    <property type="protein sequence ID" value="AWB48248.1"/>
    <property type="molecule type" value="Genomic_DNA"/>
</dbReference>
<sequence length="632" mass="68969">MQNRSRDRRFGWLGCASAVILCAVALLWHGTPARAQADGPTYGVLVDPDRTRTIDDVQQYLFRPVASSFGGGFTKAAYWVRITFPRGDPPPQNLRFRPLSTDLIELYTPMPDGGWHVSRNGELGTPTGAASQTIGWYGFDIDPLPGPVTYYARITTASAAAIAITSVPASIDMRETVRTAAFYAGLLALQFIAIFLAFTRLEPLHSLAAFSFVAMSTIFAAYIYWISGYGPLVIGLQRGFWLDTIYTAFCGVALFSIVSFHYLFLRDYDPPRLLMHAHFVLLLVSASVPFLSVFAPGLTGLRVAYAVYLAMVPMLVAMLLTLRGNAAIPRHRLYYVYVPYLAALVANIGTRLGWVDSAILYAYSVEALALVNATLVLAILWLKNRAANDRMLEREVSLARISAELAVARGYRDTQLELVKTIDRLARTVADRTRHALAGGEVGADAARVERSVDALGAVIERCLFAFRAEAGHWNVTREAFDPGLAMQEMAATLAPPDTWTFELMPMMLWSDRVLFDLAARNILSNALAYRAPQTPVTVGVVPSVRHDRVGALVTVKNTAPTGTPFAPDRVFEKFYRGESARSKSGTGLGLFIARGAVHALSGEIALTGPVDPADRPDPAATVTASLWIPNA</sequence>
<dbReference type="SUPFAM" id="SSF55874">
    <property type="entry name" value="ATPase domain of HSP90 chaperone/DNA topoisomerase II/histidine kinase"/>
    <property type="match status" value="1"/>
</dbReference>
<keyword evidence="5" id="KW-0812">Transmembrane</keyword>
<proteinExistence type="predicted"/>
<accession>A0A2S0UKA2</accession>
<feature type="transmembrane region" description="Helical" evidence="5">
    <location>
        <begin position="277"/>
        <end position="297"/>
    </location>
</feature>
<name>A0A2S0UKA2_9RHOB</name>
<dbReference type="GO" id="GO:0007234">
    <property type="term" value="P:osmosensory signaling via phosphorelay pathway"/>
    <property type="evidence" value="ECO:0007669"/>
    <property type="project" value="TreeGrafter"/>
</dbReference>
<dbReference type="InterPro" id="IPR036890">
    <property type="entry name" value="HATPase_C_sf"/>
</dbReference>
<dbReference type="InterPro" id="IPR011622">
    <property type="entry name" value="7TMR_DISM_rcpt_extracell_dom2"/>
</dbReference>
<dbReference type="Gene3D" id="2.60.40.2380">
    <property type="match status" value="1"/>
</dbReference>
<dbReference type="KEGG" id="geh:HYN69_06760"/>
<dbReference type="OrthoDB" id="9804645at2"/>
<keyword evidence="3" id="KW-0808">Transferase</keyword>
<dbReference type="AlphaFoldDB" id="A0A2S0UKA2"/>
<evidence type="ECO:0000256" key="2">
    <source>
        <dbReference type="ARBA" id="ARBA00012438"/>
    </source>
</evidence>
<dbReference type="RefSeq" id="WP_108435067.1">
    <property type="nucleotide sequence ID" value="NZ_CP028918.1"/>
</dbReference>
<dbReference type="Pfam" id="PF02518">
    <property type="entry name" value="HATPase_c"/>
    <property type="match status" value="1"/>
</dbReference>
<dbReference type="GO" id="GO:0030295">
    <property type="term" value="F:protein kinase activator activity"/>
    <property type="evidence" value="ECO:0007669"/>
    <property type="project" value="TreeGrafter"/>
</dbReference>
<gene>
    <name evidence="8" type="ORF">HYN69_06760</name>
</gene>
<keyword evidence="6" id="KW-0732">Signal</keyword>
<dbReference type="PANTHER" id="PTHR42878:SF14">
    <property type="entry name" value="OSMOLARITY TWO-COMPONENT SYSTEM PROTEIN SSK1"/>
    <property type="match status" value="1"/>
</dbReference>
<dbReference type="GO" id="GO:0004673">
    <property type="term" value="F:protein histidine kinase activity"/>
    <property type="evidence" value="ECO:0007669"/>
    <property type="project" value="UniProtKB-EC"/>
</dbReference>
<feature type="transmembrane region" description="Helical" evidence="5">
    <location>
        <begin position="360"/>
        <end position="382"/>
    </location>
</feature>
<feature type="signal peptide" evidence="6">
    <location>
        <begin position="1"/>
        <end position="37"/>
    </location>
</feature>
<organism evidence="8 9">
    <name type="scientific">Paragemmobacter aquarius</name>
    <dbReference type="NCBI Taxonomy" id="2169400"/>
    <lineage>
        <taxon>Bacteria</taxon>
        <taxon>Pseudomonadati</taxon>
        <taxon>Pseudomonadota</taxon>
        <taxon>Alphaproteobacteria</taxon>
        <taxon>Rhodobacterales</taxon>
        <taxon>Paracoccaceae</taxon>
        <taxon>Paragemmobacter</taxon>
    </lineage>
</organism>
<evidence type="ECO:0000256" key="6">
    <source>
        <dbReference type="SAM" id="SignalP"/>
    </source>
</evidence>
<keyword evidence="5" id="KW-1133">Transmembrane helix</keyword>
<dbReference type="Proteomes" id="UP000244496">
    <property type="component" value="Chromosome"/>
</dbReference>
<dbReference type="SMART" id="SM00387">
    <property type="entry name" value="HATPase_c"/>
    <property type="match status" value="1"/>
</dbReference>
<dbReference type="CDD" id="cd00075">
    <property type="entry name" value="HATPase"/>
    <property type="match status" value="1"/>
</dbReference>
<evidence type="ECO:0000256" key="4">
    <source>
        <dbReference type="ARBA" id="ARBA00022777"/>
    </source>
</evidence>
<comment type="catalytic activity">
    <reaction evidence="1">
        <text>ATP + protein L-histidine = ADP + protein N-phospho-L-histidine.</text>
        <dbReference type="EC" id="2.7.13.3"/>
    </reaction>
</comment>
<dbReference type="InterPro" id="IPR004358">
    <property type="entry name" value="Sig_transdc_His_kin-like_C"/>
</dbReference>
<dbReference type="EC" id="2.7.13.3" evidence="2"/>
<evidence type="ECO:0000256" key="3">
    <source>
        <dbReference type="ARBA" id="ARBA00022679"/>
    </source>
</evidence>
<evidence type="ECO:0000313" key="8">
    <source>
        <dbReference type="EMBL" id="AWB48248.1"/>
    </source>
</evidence>
<feature type="transmembrane region" description="Helical" evidence="5">
    <location>
        <begin position="180"/>
        <end position="199"/>
    </location>
</feature>
<dbReference type="PRINTS" id="PR00344">
    <property type="entry name" value="BCTRLSENSOR"/>
</dbReference>
<feature type="transmembrane region" description="Helical" evidence="5">
    <location>
        <begin position="334"/>
        <end position="354"/>
    </location>
</feature>
<feature type="transmembrane region" description="Helical" evidence="5">
    <location>
        <begin position="245"/>
        <end position="265"/>
    </location>
</feature>
<keyword evidence="4" id="KW-0418">Kinase</keyword>
<protein>
    <recommendedName>
        <fullName evidence="2">histidine kinase</fullName>
        <ecNumber evidence="2">2.7.13.3</ecNumber>
    </recommendedName>
</protein>
<feature type="transmembrane region" description="Helical" evidence="5">
    <location>
        <begin position="303"/>
        <end position="322"/>
    </location>
</feature>
<dbReference type="InterPro" id="IPR003594">
    <property type="entry name" value="HATPase_dom"/>
</dbReference>
<evidence type="ECO:0000256" key="5">
    <source>
        <dbReference type="SAM" id="Phobius"/>
    </source>
</evidence>
<dbReference type="Pfam" id="PF07696">
    <property type="entry name" value="7TMR-DISMED2"/>
    <property type="match status" value="1"/>
</dbReference>
<evidence type="ECO:0000256" key="1">
    <source>
        <dbReference type="ARBA" id="ARBA00000085"/>
    </source>
</evidence>
<keyword evidence="5" id="KW-0472">Membrane</keyword>
<feature type="transmembrane region" description="Helical" evidence="5">
    <location>
        <begin position="206"/>
        <end position="225"/>
    </location>
</feature>
<evidence type="ECO:0000313" key="9">
    <source>
        <dbReference type="Proteomes" id="UP000244496"/>
    </source>
</evidence>